<evidence type="ECO:0000256" key="3">
    <source>
        <dbReference type="ARBA" id="ARBA00022502"/>
    </source>
</evidence>
<evidence type="ECO:0000256" key="1">
    <source>
        <dbReference type="ARBA" id="ARBA00004687"/>
    </source>
</evidence>
<dbReference type="PANTHER" id="PTHR48067">
    <property type="entry name" value="GPI-ANCHOR TRANSAMIDASE"/>
    <property type="match status" value="1"/>
</dbReference>
<dbReference type="EMBL" id="HAAD01002104">
    <property type="protein sequence ID" value="CDG68336.1"/>
    <property type="molecule type" value="mRNA"/>
</dbReference>
<dbReference type="UniPathway" id="UPA00196"/>
<dbReference type="PIRSF" id="PIRSF019663">
    <property type="entry name" value="Legumain"/>
    <property type="match status" value="1"/>
</dbReference>
<dbReference type="Gene3D" id="3.40.50.1460">
    <property type="match status" value="1"/>
</dbReference>
<comment type="pathway">
    <text evidence="1">Glycolipid biosynthesis; glycosylphosphatidylinositol-anchor biosynthesis.</text>
</comment>
<dbReference type="PANTHER" id="PTHR48067:SF1">
    <property type="entry name" value="GPI-ANCHOR TRANSAMIDASE"/>
    <property type="match status" value="1"/>
</dbReference>
<feature type="transmembrane region" description="Helical" evidence="6">
    <location>
        <begin position="16"/>
        <end position="39"/>
    </location>
</feature>
<sequence length="362" mass="41524">LGIVNQNIGSLHYFRYIILPVYLFFENIMLVFYFILVLFGNTAAEIFKGNHTNNWAVLVCTSRYWFNYRHVANALSIYRSIKRLGIPDSHIILMLGDEMPCNPRNPRPATVFNNANQHINVYGNDVEVDYKGYEVTAENLVRILTGRVHGNVPRSKQLISDKTSNVLIYLTGHGGDGFLKFQESEEISSIELADAFHQMFEKGRYNELLLLADTCQAASLYKDIYSPNILAAASSRVGEDSLSHHDDATLGVPIIDRWTYYLLQFLENLKSDTKKTMQDFFDQTSSYHLVKSHPTVRKDLFSRLLNQTLLTDFFGNVHSVKITPELKILDKFLNESNFFIKSKISNKPRKNLSYQSQSLEII</sequence>
<dbReference type="FunFam" id="3.40.50.1460:FF:000002">
    <property type="entry name" value="GPI-anchor transamidase"/>
    <property type="match status" value="1"/>
</dbReference>
<dbReference type="GO" id="GO:0003923">
    <property type="term" value="F:GPI-anchor transamidase activity"/>
    <property type="evidence" value="ECO:0007669"/>
    <property type="project" value="InterPro"/>
</dbReference>
<keyword evidence="6" id="KW-0812">Transmembrane</keyword>
<evidence type="ECO:0000256" key="4">
    <source>
        <dbReference type="ARBA" id="ARBA00022729"/>
    </source>
</evidence>
<evidence type="ECO:0000313" key="7">
    <source>
        <dbReference type="EMBL" id="CDG68336.1"/>
    </source>
</evidence>
<dbReference type="Pfam" id="PF01650">
    <property type="entry name" value="Peptidase_C13"/>
    <property type="match status" value="1"/>
</dbReference>
<dbReference type="PIRSF" id="PIRSF500138">
    <property type="entry name" value="GPI8"/>
    <property type="match status" value="1"/>
</dbReference>
<proteinExistence type="evidence at transcript level"/>
<dbReference type="InterPro" id="IPR028361">
    <property type="entry name" value="GPI_transamidase"/>
</dbReference>
<reference evidence="7" key="1">
    <citation type="journal article" date="2013" name="Genome Biol. Evol.">
        <title>Punctuated emergences of genetic and phenotypic innovations in eumetazoan, bilaterian, euteleostome, and hominidae ancestors.</title>
        <authorList>
            <person name="Wenger Y."/>
            <person name="Galliot B."/>
        </authorList>
    </citation>
    <scope>NUCLEOTIDE SEQUENCE</scope>
    <source>
        <tissue evidence="7">Whole animals</tissue>
    </source>
</reference>
<name>T2M8G6_HYDVU</name>
<comment type="similarity">
    <text evidence="2">Belongs to the peptidase C13 family.</text>
</comment>
<gene>
    <name evidence="7" type="primary">PIGK</name>
</gene>
<keyword evidence="6" id="KW-0472">Membrane</keyword>
<feature type="non-terminal residue" evidence="7">
    <location>
        <position position="1"/>
    </location>
</feature>
<dbReference type="OrthoDB" id="192611at2759"/>
<keyword evidence="3" id="KW-0337">GPI-anchor biosynthesis</keyword>
<feature type="active site" description="Nucleophile" evidence="5">
    <location>
        <position position="215"/>
    </location>
</feature>
<dbReference type="GO" id="GO:0006506">
    <property type="term" value="P:GPI anchor biosynthetic process"/>
    <property type="evidence" value="ECO:0007669"/>
    <property type="project" value="UniProtKB-UniPathway"/>
</dbReference>
<dbReference type="GO" id="GO:0042765">
    <property type="term" value="C:GPI-anchor transamidase complex"/>
    <property type="evidence" value="ECO:0007669"/>
    <property type="project" value="InterPro"/>
</dbReference>
<keyword evidence="6" id="KW-1133">Transmembrane helix</keyword>
<organism evidence="7">
    <name type="scientific">Hydra vulgaris</name>
    <name type="common">Hydra</name>
    <name type="synonym">Hydra attenuata</name>
    <dbReference type="NCBI Taxonomy" id="6087"/>
    <lineage>
        <taxon>Eukaryota</taxon>
        <taxon>Metazoa</taxon>
        <taxon>Cnidaria</taxon>
        <taxon>Hydrozoa</taxon>
        <taxon>Hydroidolina</taxon>
        <taxon>Anthoathecata</taxon>
        <taxon>Aplanulata</taxon>
        <taxon>Hydridae</taxon>
        <taxon>Hydra</taxon>
    </lineage>
</organism>
<evidence type="ECO:0000256" key="5">
    <source>
        <dbReference type="PIRSR" id="PIRSR019663-1"/>
    </source>
</evidence>
<feature type="active site" evidence="5">
    <location>
        <position position="173"/>
    </location>
</feature>
<dbReference type="AlphaFoldDB" id="T2M8G6"/>
<accession>T2M8G6</accession>
<dbReference type="PRINTS" id="PR00776">
    <property type="entry name" value="HEMOGLOBNASE"/>
</dbReference>
<dbReference type="InterPro" id="IPR001096">
    <property type="entry name" value="Peptidase_C13"/>
</dbReference>
<evidence type="ECO:0000256" key="6">
    <source>
        <dbReference type="SAM" id="Phobius"/>
    </source>
</evidence>
<dbReference type="GO" id="GO:0006508">
    <property type="term" value="P:proteolysis"/>
    <property type="evidence" value="ECO:0007669"/>
    <property type="project" value="InterPro"/>
</dbReference>
<keyword evidence="4" id="KW-0732">Signal</keyword>
<protein>
    <submittedName>
        <fullName evidence="7">GPI-anchor transamidase</fullName>
    </submittedName>
</protein>
<dbReference type="GO" id="GO:0016255">
    <property type="term" value="P:attachment of GPI anchor to protein"/>
    <property type="evidence" value="ECO:0007669"/>
    <property type="project" value="InterPro"/>
</dbReference>
<evidence type="ECO:0000256" key="2">
    <source>
        <dbReference type="ARBA" id="ARBA00009941"/>
    </source>
</evidence>